<keyword evidence="1" id="KW-0812">Transmembrane</keyword>
<reference evidence="2" key="1">
    <citation type="submission" date="2019-10" db="EMBL/GenBank/DDBJ databases">
        <title>Nonomuraea sp. nov., isolated from Phyllanthus amarus.</title>
        <authorList>
            <person name="Klykleung N."/>
            <person name="Tanasupawat S."/>
        </authorList>
    </citation>
    <scope>NUCLEOTIDE SEQUENCE [LARGE SCALE GENOMIC DNA]</scope>
    <source>
        <strain evidence="2">3MP-10</strain>
    </source>
</reference>
<protein>
    <submittedName>
        <fullName evidence="2">Uncharacterized protein</fullName>
    </submittedName>
</protein>
<sequence>MILVVLTAWVLCLVVLVTPDGPDRVAGLFLSPFGFGDPDVLPTRLVFRVAFALLSFLLVFHGLAQIFPDRFTGPDDRVT</sequence>
<dbReference type="EMBL" id="VDLY02000002">
    <property type="protein sequence ID" value="KAB8169702.1"/>
    <property type="molecule type" value="Genomic_DNA"/>
</dbReference>
<organism evidence="2 3">
    <name type="scientific">Streptomyces mimosae</name>
    <dbReference type="NCBI Taxonomy" id="2586635"/>
    <lineage>
        <taxon>Bacteria</taxon>
        <taxon>Bacillati</taxon>
        <taxon>Actinomycetota</taxon>
        <taxon>Actinomycetes</taxon>
        <taxon>Kitasatosporales</taxon>
        <taxon>Streptomycetaceae</taxon>
        <taxon>Streptomyces</taxon>
    </lineage>
</organism>
<keyword evidence="3" id="KW-1185">Reference proteome</keyword>
<accession>A0A5N6ANK8</accession>
<keyword evidence="1" id="KW-1133">Transmembrane helix</keyword>
<dbReference type="Proteomes" id="UP000314251">
    <property type="component" value="Unassembled WGS sequence"/>
</dbReference>
<keyword evidence="1" id="KW-0472">Membrane</keyword>
<dbReference type="RefSeq" id="WP_139666000.1">
    <property type="nucleotide sequence ID" value="NZ_VDLY02000002.1"/>
</dbReference>
<proteinExistence type="predicted"/>
<evidence type="ECO:0000313" key="3">
    <source>
        <dbReference type="Proteomes" id="UP000314251"/>
    </source>
</evidence>
<gene>
    <name evidence="2" type="ORF">FH607_002915</name>
</gene>
<feature type="transmembrane region" description="Helical" evidence="1">
    <location>
        <begin position="45"/>
        <end position="67"/>
    </location>
</feature>
<dbReference type="AlphaFoldDB" id="A0A5N6ANK8"/>
<evidence type="ECO:0000256" key="1">
    <source>
        <dbReference type="SAM" id="Phobius"/>
    </source>
</evidence>
<evidence type="ECO:0000313" key="2">
    <source>
        <dbReference type="EMBL" id="KAB8169702.1"/>
    </source>
</evidence>
<comment type="caution">
    <text evidence="2">The sequence shown here is derived from an EMBL/GenBank/DDBJ whole genome shotgun (WGS) entry which is preliminary data.</text>
</comment>
<name>A0A5N6ANK8_9ACTN</name>